<dbReference type="EMBL" id="LR881104">
    <property type="protein sequence ID" value="CAD5236080.1"/>
    <property type="molecule type" value="Genomic_DNA"/>
</dbReference>
<protein>
    <submittedName>
        <fullName evidence="1">Uncharacterized protein</fullName>
    </submittedName>
</protein>
<accession>A0A7R8R5F1</accession>
<keyword evidence="2" id="KW-1185">Reference proteome</keyword>
<dbReference type="Proteomes" id="UP000596247">
    <property type="component" value="Chromosome"/>
</dbReference>
<sequence>MAKTIPVPSLSVDGWIITPTKKVDKLLCYYFLSEPSQSQLYTVISLPSEIAKKGNWPNQLKELVSNDLQTFFSAYFTEGVSVYVEIKDTDDNGNQISQYKIYSQVIVTIAGQKYSVAKMATVLNSQIVNLADA</sequence>
<evidence type="ECO:0000313" key="2">
    <source>
        <dbReference type="Proteomes" id="UP000596247"/>
    </source>
</evidence>
<organism evidence="1 2">
    <name type="scientific">Klebsiella phage vB_KvM-Eowyn</name>
    <dbReference type="NCBI Taxonomy" id="2762819"/>
    <lineage>
        <taxon>Viruses</taxon>
        <taxon>Duplodnaviria</taxon>
        <taxon>Heunggongvirae</taxon>
        <taxon>Uroviricota</taxon>
        <taxon>Caudoviricetes</taxon>
        <taxon>Chimalliviridae</taxon>
        <taxon>Eowynvirus</taxon>
        <taxon>Eowynvirus eowyn</taxon>
    </lineage>
</organism>
<proteinExistence type="predicted"/>
<reference evidence="1 2" key="1">
    <citation type="submission" date="2020-09" db="EMBL/GenBank/DDBJ databases">
        <authorList>
            <person name="Jameson E."/>
        </authorList>
    </citation>
    <scope>NUCLEOTIDE SEQUENCE [LARGE SCALE GENOMIC DNA]</scope>
</reference>
<gene>
    <name evidence="1" type="ORF">LLCLJKAH_00091</name>
</gene>
<name>A0A7R8R5F1_9CAUD</name>
<evidence type="ECO:0000313" key="1">
    <source>
        <dbReference type="EMBL" id="CAD5236080.1"/>
    </source>
</evidence>